<evidence type="ECO:0000259" key="2">
    <source>
        <dbReference type="Pfam" id="PF22048"/>
    </source>
</evidence>
<feature type="compositionally biased region" description="Low complexity" evidence="1">
    <location>
        <begin position="95"/>
        <end position="104"/>
    </location>
</feature>
<feature type="compositionally biased region" description="Basic and acidic residues" evidence="1">
    <location>
        <begin position="16"/>
        <end position="82"/>
    </location>
</feature>
<dbReference type="Pfam" id="PF22048">
    <property type="entry name" value="LSO1_2-like"/>
    <property type="match status" value="1"/>
</dbReference>
<gene>
    <name evidence="3" type="ORF">IWQ60_008907</name>
</gene>
<organism evidence="3 4">
    <name type="scientific">Tieghemiomyces parasiticus</name>
    <dbReference type="NCBI Taxonomy" id="78921"/>
    <lineage>
        <taxon>Eukaryota</taxon>
        <taxon>Fungi</taxon>
        <taxon>Fungi incertae sedis</taxon>
        <taxon>Zoopagomycota</taxon>
        <taxon>Kickxellomycotina</taxon>
        <taxon>Dimargaritomycetes</taxon>
        <taxon>Dimargaritales</taxon>
        <taxon>Dimargaritaceae</taxon>
        <taxon>Tieghemiomyces</taxon>
    </lineage>
</organism>
<dbReference type="EMBL" id="JANBPT010000699">
    <property type="protein sequence ID" value="KAJ1914191.1"/>
    <property type="molecule type" value="Genomic_DNA"/>
</dbReference>
<evidence type="ECO:0000256" key="1">
    <source>
        <dbReference type="SAM" id="MobiDB-lite"/>
    </source>
</evidence>
<accession>A0A9W7ZVY6</accession>
<protein>
    <recommendedName>
        <fullName evidence="2">LSO1/LSO2 domain-containing protein</fullName>
    </recommendedName>
</protein>
<dbReference type="InterPro" id="IPR054413">
    <property type="entry name" value="LSO1/2"/>
</dbReference>
<comment type="caution">
    <text evidence="3">The sequence shown here is derived from an EMBL/GenBank/DDBJ whole genome shotgun (WGS) entry which is preliminary data.</text>
</comment>
<proteinExistence type="predicted"/>
<dbReference type="GO" id="GO:0003713">
    <property type="term" value="F:transcription coactivator activity"/>
    <property type="evidence" value="ECO:0007669"/>
    <property type="project" value="TreeGrafter"/>
</dbReference>
<evidence type="ECO:0000313" key="3">
    <source>
        <dbReference type="EMBL" id="KAJ1914191.1"/>
    </source>
</evidence>
<feature type="compositionally biased region" description="Basic residues" evidence="1">
    <location>
        <begin position="192"/>
        <end position="201"/>
    </location>
</feature>
<sequence length="201" mass="21231">MPKKFRGENSKVAAANDRKAAAQAEKDNKKRAEKEKKEAMEWSDGAKKGGKKEAEEAKKAERLAKKKEAAELLAAEEKDLAKSKPIAKSQSLKPAGGAAKTAQKKTAQIESFQAANRPPVASYAARNINDALDLLSIVNTPDVTPTDPTAADSGVDDSGKSTGAQARPVATAAATPKLTAGGRQVEIERHPERRHKAALAA</sequence>
<reference evidence="3" key="1">
    <citation type="submission" date="2022-07" db="EMBL/GenBank/DDBJ databases">
        <title>Phylogenomic reconstructions and comparative analyses of Kickxellomycotina fungi.</title>
        <authorList>
            <person name="Reynolds N.K."/>
            <person name="Stajich J.E."/>
            <person name="Barry K."/>
            <person name="Grigoriev I.V."/>
            <person name="Crous P."/>
            <person name="Smith M.E."/>
        </authorList>
    </citation>
    <scope>NUCLEOTIDE SEQUENCE</scope>
    <source>
        <strain evidence="3">RSA 861</strain>
    </source>
</reference>
<dbReference type="GO" id="GO:0006366">
    <property type="term" value="P:transcription by RNA polymerase II"/>
    <property type="evidence" value="ECO:0007669"/>
    <property type="project" value="TreeGrafter"/>
</dbReference>
<feature type="region of interest" description="Disordered" evidence="1">
    <location>
        <begin position="1"/>
        <end position="104"/>
    </location>
</feature>
<feature type="compositionally biased region" description="Low complexity" evidence="1">
    <location>
        <begin position="162"/>
        <end position="175"/>
    </location>
</feature>
<dbReference type="InterPro" id="IPR010422">
    <property type="entry name" value="Ccdc124/Oxs1"/>
</dbReference>
<feature type="compositionally biased region" description="Low complexity" evidence="1">
    <location>
        <begin position="140"/>
        <end position="152"/>
    </location>
</feature>
<dbReference type="AlphaFoldDB" id="A0A9W7ZVY6"/>
<dbReference type="GO" id="GO:0005634">
    <property type="term" value="C:nucleus"/>
    <property type="evidence" value="ECO:0007669"/>
    <property type="project" value="TreeGrafter"/>
</dbReference>
<keyword evidence="4" id="KW-1185">Reference proteome</keyword>
<feature type="region of interest" description="Disordered" evidence="1">
    <location>
        <begin position="139"/>
        <end position="201"/>
    </location>
</feature>
<name>A0A9W7ZVY6_9FUNG</name>
<feature type="non-terminal residue" evidence="3">
    <location>
        <position position="201"/>
    </location>
</feature>
<dbReference type="PANTHER" id="PTHR21680:SF0">
    <property type="entry name" value="COILED-COIL DOMAIN-CONTAINING PROTEIN 124"/>
    <property type="match status" value="1"/>
</dbReference>
<dbReference type="PANTHER" id="PTHR21680">
    <property type="entry name" value="COILED-COIL DOMAIN-CONTAINING PROTEIN 124"/>
    <property type="match status" value="1"/>
</dbReference>
<feature type="domain" description="LSO1/LSO2" evidence="2">
    <location>
        <begin position="10"/>
        <end position="77"/>
    </location>
</feature>
<dbReference type="Proteomes" id="UP001150569">
    <property type="component" value="Unassembled WGS sequence"/>
</dbReference>
<evidence type="ECO:0000313" key="4">
    <source>
        <dbReference type="Proteomes" id="UP001150569"/>
    </source>
</evidence>